<dbReference type="AlphaFoldDB" id="A0A0L8HHH6"/>
<evidence type="ECO:0008006" key="4">
    <source>
        <dbReference type="Google" id="ProtNLM"/>
    </source>
</evidence>
<reference evidence="3" key="1">
    <citation type="submission" date="2015-07" db="EMBL/GenBank/DDBJ databases">
        <title>MeaNS - Measles Nucleotide Surveillance Program.</title>
        <authorList>
            <person name="Tran T."/>
            <person name="Druce J."/>
        </authorList>
    </citation>
    <scope>NUCLEOTIDE SEQUENCE</scope>
    <source>
        <strain evidence="3">UCB-OBI-ISO-001</strain>
        <tissue evidence="3">Gonad</tissue>
    </source>
</reference>
<dbReference type="Pfam" id="PF13842">
    <property type="entry name" value="zf-Tnp_2"/>
    <property type="match status" value="1"/>
</dbReference>
<dbReference type="OrthoDB" id="6112068at2759"/>
<sequence length="277" mass="31402">DICTDESLWKFKGRLRFKQCNPTKRAPFGVKVYKVCQSTGRACGYTWNYKIYTGQDRLDLPASNDVMLSMTENLRGGLINACGTLRTNRKNMPLDFYKIKLRKGETAYRCTNSGILALVWRDKKNVCMLSTMHCASMKDIWKQDADSNAIMKPSVVVSYNEGMGGMLGGVGNVLTFGNLLLREMIEASDLPKYRTRRRPPAGLSPHRIVRSGHFLRLFPPTAKKTIASTRCPVCKAKGKRKETRYHCSQCDMPLCVVPCFELYHTKVNFLIHVIVNT</sequence>
<gene>
    <name evidence="3" type="ORF">OCBIM_22014508mg</name>
</gene>
<feature type="domain" description="PiggyBac transposable element-derived protein" evidence="2">
    <location>
        <begin position="79"/>
        <end position="165"/>
    </location>
</feature>
<dbReference type="EMBL" id="KQ418146">
    <property type="protein sequence ID" value="KOF88671.1"/>
    <property type="molecule type" value="Genomic_DNA"/>
</dbReference>
<evidence type="ECO:0000259" key="1">
    <source>
        <dbReference type="Pfam" id="PF13842"/>
    </source>
</evidence>
<dbReference type="InterPro" id="IPR029526">
    <property type="entry name" value="PGBD"/>
</dbReference>
<dbReference type="STRING" id="37653.A0A0L8HHH6"/>
<dbReference type="InterPro" id="IPR032718">
    <property type="entry name" value="PGBD4_Znf_C"/>
</dbReference>
<evidence type="ECO:0000313" key="3">
    <source>
        <dbReference type="EMBL" id="KOF88671.1"/>
    </source>
</evidence>
<dbReference type="PANTHER" id="PTHR46599">
    <property type="entry name" value="PIGGYBAC TRANSPOSABLE ELEMENT-DERIVED PROTEIN 4"/>
    <property type="match status" value="1"/>
</dbReference>
<protein>
    <recommendedName>
        <fullName evidence="4">PiggyBac transposable element-derived protein domain-containing protein</fullName>
    </recommendedName>
</protein>
<dbReference type="Pfam" id="PF13843">
    <property type="entry name" value="DDE_Tnp_1_7"/>
    <property type="match status" value="2"/>
</dbReference>
<accession>A0A0L8HHH6</accession>
<organism evidence="3">
    <name type="scientific">Octopus bimaculoides</name>
    <name type="common">California two-spotted octopus</name>
    <dbReference type="NCBI Taxonomy" id="37653"/>
    <lineage>
        <taxon>Eukaryota</taxon>
        <taxon>Metazoa</taxon>
        <taxon>Spiralia</taxon>
        <taxon>Lophotrochozoa</taxon>
        <taxon>Mollusca</taxon>
        <taxon>Cephalopoda</taxon>
        <taxon>Coleoidea</taxon>
        <taxon>Octopodiformes</taxon>
        <taxon>Octopoda</taxon>
        <taxon>Incirrata</taxon>
        <taxon>Octopodidae</taxon>
        <taxon>Octopus</taxon>
    </lineage>
</organism>
<feature type="non-terminal residue" evidence="3">
    <location>
        <position position="1"/>
    </location>
</feature>
<evidence type="ECO:0000259" key="2">
    <source>
        <dbReference type="Pfam" id="PF13843"/>
    </source>
</evidence>
<name>A0A0L8HHH6_OCTBM</name>
<dbReference type="PANTHER" id="PTHR46599:SF3">
    <property type="entry name" value="PIGGYBAC TRANSPOSABLE ELEMENT-DERIVED PROTEIN 4"/>
    <property type="match status" value="1"/>
</dbReference>
<feature type="domain" description="PiggyBac transposable element-derived protein" evidence="2">
    <location>
        <begin position="2"/>
        <end position="76"/>
    </location>
</feature>
<proteinExistence type="predicted"/>
<feature type="domain" description="PiggyBac transposable element-derived protein 4 C-terminal zinc-finger" evidence="1">
    <location>
        <begin position="227"/>
        <end position="264"/>
    </location>
</feature>